<dbReference type="Proteomes" id="UP000269221">
    <property type="component" value="Unassembled WGS sequence"/>
</dbReference>
<evidence type="ECO:0000313" key="2">
    <source>
        <dbReference type="Proteomes" id="UP000269221"/>
    </source>
</evidence>
<comment type="caution">
    <text evidence="1">The sequence shown here is derived from an EMBL/GenBank/DDBJ whole genome shotgun (WGS) entry which is preliminary data.</text>
</comment>
<sequence>MSIWSCPGLALLDVEEAMPVPSSAPVLLVFLPGLLSDPAGCAWTSLDCFWELLLSVLLSSNSLGQCPLGDGVVSAGAASYSQFISAGGLTYSCFCDTVSKSLSSK</sequence>
<reference evidence="1 2" key="1">
    <citation type="submission" date="2018-07" db="EMBL/GenBank/DDBJ databases">
        <title>A high quality draft genome assembly of the barn swallow (H. rustica rustica).</title>
        <authorList>
            <person name="Formenti G."/>
            <person name="Chiara M."/>
            <person name="Poveda L."/>
            <person name="Francoijs K.-J."/>
            <person name="Bonisoli-Alquati A."/>
            <person name="Canova L."/>
            <person name="Gianfranceschi L."/>
            <person name="Horner D.S."/>
            <person name="Saino N."/>
        </authorList>
    </citation>
    <scope>NUCLEOTIDE SEQUENCE [LARGE SCALE GENOMIC DNA]</scope>
    <source>
        <strain evidence="1">Chelidonia</strain>
        <tissue evidence="1">Blood</tissue>
    </source>
</reference>
<proteinExistence type="predicted"/>
<keyword evidence="2" id="KW-1185">Reference proteome</keyword>
<name>A0A3M0KFN5_HIRRU</name>
<accession>A0A3M0KFN5</accession>
<dbReference type="AlphaFoldDB" id="A0A3M0KFN5"/>
<dbReference type="EMBL" id="QRBI01000107">
    <property type="protein sequence ID" value="RMC11956.1"/>
    <property type="molecule type" value="Genomic_DNA"/>
</dbReference>
<evidence type="ECO:0000313" key="1">
    <source>
        <dbReference type="EMBL" id="RMC11956.1"/>
    </source>
</evidence>
<organism evidence="1 2">
    <name type="scientific">Hirundo rustica rustica</name>
    <dbReference type="NCBI Taxonomy" id="333673"/>
    <lineage>
        <taxon>Eukaryota</taxon>
        <taxon>Metazoa</taxon>
        <taxon>Chordata</taxon>
        <taxon>Craniata</taxon>
        <taxon>Vertebrata</taxon>
        <taxon>Euteleostomi</taxon>
        <taxon>Archelosauria</taxon>
        <taxon>Archosauria</taxon>
        <taxon>Dinosauria</taxon>
        <taxon>Saurischia</taxon>
        <taxon>Theropoda</taxon>
        <taxon>Coelurosauria</taxon>
        <taxon>Aves</taxon>
        <taxon>Neognathae</taxon>
        <taxon>Neoaves</taxon>
        <taxon>Telluraves</taxon>
        <taxon>Australaves</taxon>
        <taxon>Passeriformes</taxon>
        <taxon>Sylvioidea</taxon>
        <taxon>Hirundinidae</taxon>
        <taxon>Hirundo</taxon>
    </lineage>
</organism>
<gene>
    <name evidence="1" type="ORF">DUI87_11086</name>
</gene>
<protein>
    <submittedName>
        <fullName evidence="1">Uncharacterized protein</fullName>
    </submittedName>
</protein>